<dbReference type="Proteomes" id="UP000657006">
    <property type="component" value="Unassembled WGS sequence"/>
</dbReference>
<dbReference type="RefSeq" id="WP_177718675.1">
    <property type="nucleotide sequence ID" value="NZ_JACRSQ010000013.1"/>
</dbReference>
<keyword evidence="2" id="KW-1185">Reference proteome</keyword>
<sequence length="172" mass="20177">MYFTDNYPLQEYEKMMRRIPNFPPRGHGVVVICSAEGIESGMATYREVMAKAMSCINYEPFLIRLEKYIRESENNPMEFRNEKHRKVFAEATEKLDKKNYSLMSALYLLTADLKLWDAVKRFVAKNEIQFQDIHFQRGRSGDGYQHESPVMCADTGECSESVSRNPWSYYPQ</sequence>
<dbReference type="EMBL" id="JACRSQ010000013">
    <property type="protein sequence ID" value="MBC8543864.1"/>
    <property type="molecule type" value="Genomic_DNA"/>
</dbReference>
<gene>
    <name evidence="1" type="ORF">H8730_09935</name>
</gene>
<comment type="caution">
    <text evidence="1">The sequence shown here is derived from an EMBL/GenBank/DDBJ whole genome shotgun (WGS) entry which is preliminary data.</text>
</comment>
<reference evidence="1" key="1">
    <citation type="submission" date="2020-08" db="EMBL/GenBank/DDBJ databases">
        <title>Genome public.</title>
        <authorList>
            <person name="Liu C."/>
            <person name="Sun Q."/>
        </authorList>
    </citation>
    <scope>NUCLEOTIDE SEQUENCE</scope>
    <source>
        <strain evidence="1">NSJ-32</strain>
    </source>
</reference>
<accession>A0A926DUC7</accession>
<name>A0A926DUC7_9FIRM</name>
<proteinExistence type="predicted"/>
<dbReference type="AlphaFoldDB" id="A0A926DUC7"/>
<organism evidence="1 2">
    <name type="scientific">Bianquea renquensis</name>
    <dbReference type="NCBI Taxonomy" id="2763661"/>
    <lineage>
        <taxon>Bacteria</taxon>
        <taxon>Bacillati</taxon>
        <taxon>Bacillota</taxon>
        <taxon>Clostridia</taxon>
        <taxon>Eubacteriales</taxon>
        <taxon>Bianqueaceae</taxon>
        <taxon>Bianquea</taxon>
    </lineage>
</organism>
<evidence type="ECO:0000313" key="1">
    <source>
        <dbReference type="EMBL" id="MBC8543864.1"/>
    </source>
</evidence>
<evidence type="ECO:0000313" key="2">
    <source>
        <dbReference type="Proteomes" id="UP000657006"/>
    </source>
</evidence>
<protein>
    <submittedName>
        <fullName evidence="1">Uncharacterized protein</fullName>
    </submittedName>
</protein>